<organism evidence="1 2">
    <name type="scientific">Marinihelvus fidelis</name>
    <dbReference type="NCBI Taxonomy" id="2613842"/>
    <lineage>
        <taxon>Bacteria</taxon>
        <taxon>Pseudomonadati</taxon>
        <taxon>Pseudomonadota</taxon>
        <taxon>Gammaproteobacteria</taxon>
        <taxon>Chromatiales</taxon>
        <taxon>Wenzhouxiangellaceae</taxon>
        <taxon>Marinihelvus</taxon>
    </lineage>
</organism>
<accession>A0A5N0T7G0</accession>
<protein>
    <submittedName>
        <fullName evidence="1">Type II toxin-antitoxin system RelE/ParE family toxin</fullName>
    </submittedName>
</protein>
<keyword evidence="2" id="KW-1185">Reference proteome</keyword>
<dbReference type="RefSeq" id="WP_150865350.1">
    <property type="nucleotide sequence ID" value="NZ_VYXP01000012.1"/>
</dbReference>
<dbReference type="EMBL" id="VYXP01000012">
    <property type="protein sequence ID" value="KAA9129756.1"/>
    <property type="molecule type" value="Genomic_DNA"/>
</dbReference>
<proteinExistence type="predicted"/>
<comment type="caution">
    <text evidence="1">The sequence shown here is derived from an EMBL/GenBank/DDBJ whole genome shotgun (WGS) entry which is preliminary data.</text>
</comment>
<dbReference type="InterPro" id="IPR009387">
    <property type="entry name" value="HigB-2"/>
</dbReference>
<dbReference type="Pfam" id="PF06296">
    <property type="entry name" value="RelE"/>
    <property type="match status" value="1"/>
</dbReference>
<reference evidence="1 2" key="1">
    <citation type="submission" date="2019-09" db="EMBL/GenBank/DDBJ databases">
        <title>Wenzhouxiangella sp. Genome sequencing and assembly.</title>
        <authorList>
            <person name="Zhang R."/>
        </authorList>
    </citation>
    <scope>NUCLEOTIDE SEQUENCE [LARGE SCALE GENOMIC DNA]</scope>
    <source>
        <strain evidence="1 2">W260</strain>
    </source>
</reference>
<evidence type="ECO:0000313" key="1">
    <source>
        <dbReference type="EMBL" id="KAA9129756.1"/>
    </source>
</evidence>
<dbReference type="Proteomes" id="UP000325372">
    <property type="component" value="Unassembled WGS sequence"/>
</dbReference>
<gene>
    <name evidence="1" type="ORF">F3N42_14560</name>
</gene>
<dbReference type="AlphaFoldDB" id="A0A5N0T7G0"/>
<name>A0A5N0T7G0_9GAMM</name>
<sequence>MRRVLKRRSFAKWQAGENIRNAVLCNVVLEMERGLIDAVLGESLYKMRVSRPGGGKRSGYRVFVAARLGTRYVFMHGFPKNVRANITRSEKKALQFAGKAFLELTGNALVESLKAGVLLEVDCE</sequence>
<evidence type="ECO:0000313" key="2">
    <source>
        <dbReference type="Proteomes" id="UP000325372"/>
    </source>
</evidence>